<feature type="site" description="Required for activity" evidence="14">
    <location>
        <position position="371"/>
    </location>
</feature>
<evidence type="ECO:0000259" key="17">
    <source>
        <dbReference type="Pfam" id="PF02874"/>
    </source>
</evidence>
<evidence type="ECO:0000256" key="13">
    <source>
        <dbReference type="ARBA" id="ARBA00026013"/>
    </source>
</evidence>
<accession>I3TPY7</accession>
<dbReference type="EC" id="7.1.2.2" evidence="14"/>
<evidence type="ECO:0000259" key="15">
    <source>
        <dbReference type="Pfam" id="PF00006"/>
    </source>
</evidence>
<feature type="binding site" evidence="14">
    <location>
        <begin position="170"/>
        <end position="177"/>
    </location>
    <ligand>
        <name>ATP</name>
        <dbReference type="ChEBI" id="CHEBI:30616"/>
    </ligand>
</feature>
<dbReference type="EMBL" id="CP003236">
    <property type="protein sequence ID" value="AFK54825.1"/>
    <property type="molecule type" value="Genomic_DNA"/>
</dbReference>
<dbReference type="KEGG" id="tmo:TMO_2987"/>
<keyword evidence="8 14" id="KW-1278">Translocase</keyword>
<evidence type="ECO:0000256" key="14">
    <source>
        <dbReference type="HAMAP-Rule" id="MF_01346"/>
    </source>
</evidence>
<dbReference type="PATRIC" id="fig|1110502.3.peg.3063"/>
<dbReference type="InterPro" id="IPR027417">
    <property type="entry name" value="P-loop_NTPase"/>
</dbReference>
<evidence type="ECO:0000259" key="16">
    <source>
        <dbReference type="Pfam" id="PF00306"/>
    </source>
</evidence>
<dbReference type="SUPFAM" id="SSF50615">
    <property type="entry name" value="N-terminal domain of alpha and beta subunits of F1 ATP synthase"/>
    <property type="match status" value="1"/>
</dbReference>
<dbReference type="PANTHER" id="PTHR48082">
    <property type="entry name" value="ATP SYNTHASE SUBUNIT ALPHA, MITOCHONDRIAL"/>
    <property type="match status" value="1"/>
</dbReference>
<evidence type="ECO:0000256" key="4">
    <source>
        <dbReference type="ARBA" id="ARBA00022448"/>
    </source>
</evidence>
<dbReference type="Pfam" id="PF02874">
    <property type="entry name" value="ATP-synt_ab_N"/>
    <property type="match status" value="1"/>
</dbReference>
<feature type="domain" description="ATP synthase alpha subunit C-terminal" evidence="16">
    <location>
        <begin position="380"/>
        <end position="503"/>
    </location>
</feature>
<evidence type="ECO:0000256" key="1">
    <source>
        <dbReference type="ARBA" id="ARBA00003784"/>
    </source>
</evidence>
<evidence type="ECO:0000256" key="12">
    <source>
        <dbReference type="ARBA" id="ARBA00023310"/>
    </source>
</evidence>
<dbReference type="InterPro" id="IPR036121">
    <property type="entry name" value="ATPase_F1/V1/A1_a/bsu_N_sf"/>
</dbReference>
<keyword evidence="4 14" id="KW-0813">Transport</keyword>
<dbReference type="HOGENOM" id="CLU_010091_2_1_5"/>
<keyword evidence="10 14" id="KW-0472">Membrane</keyword>
<keyword evidence="6 14" id="KW-0375">Hydrogen ion transport</keyword>
<dbReference type="Gene3D" id="1.20.150.20">
    <property type="entry name" value="ATP synthase alpha/beta chain, C-terminal domain"/>
    <property type="match status" value="1"/>
</dbReference>
<evidence type="ECO:0000256" key="9">
    <source>
        <dbReference type="ARBA" id="ARBA00023065"/>
    </source>
</evidence>
<dbReference type="InterPro" id="IPR033732">
    <property type="entry name" value="ATP_synth_F1_a_nt-bd_dom"/>
</dbReference>
<dbReference type="Gene3D" id="2.40.30.20">
    <property type="match status" value="1"/>
</dbReference>
<dbReference type="InterPro" id="IPR023366">
    <property type="entry name" value="ATP_synth_asu-like_sf"/>
</dbReference>
<sequence length="511" mass="54822">MMDIRAAEISAIIKEQIASFGTEAEVAEVGRVLSVGDGIARVYGLDQVQAGEMVEFADGTKGMALNLEADNVGIVIFGEDRNITEGSLVKRTKAIVDVPVGRGLLGRVIDPLGNPLDGKGPIQATERSLVESKAPGIIPRQSVHEPMQTGLKAIDALVPIGRGQRELVIGDRQTGKTAVAIDAILNQKAAHAGSDETKKLYCIYVAVGQKRSTVAQIVKTLEDNGALEYTVVVAATASEPAPLQFLAPYSGCAIGEFFRDNGMHALIIYDDLSKQAVAYRQMSLLLRRPPGREAYPGDVFYLHSRLLERAAKMSKERGSGSLTALPVIETQAGDVSAYIPTNVISITDGQIFLETELFYRGIRPAINVGLSVSRVGSAAQTKAMKQVAGRIKLDLAQFREMEAFAQFGSDLDAATQKLLARGARLTELLKQPQFSPLKMEEQVCVIFAGVRGYLDAIPVNSIGKFEQALLADLRGENKAILDAIATEGKLSDEVEAKLVAVVDRTAKTFAA</sequence>
<dbReference type="FunFam" id="1.20.150.20:FF:000001">
    <property type="entry name" value="ATP synthase subunit alpha"/>
    <property type="match status" value="1"/>
</dbReference>
<comment type="subunit">
    <text evidence="13">F-type ATPases have 2 components, CF(1) - the catalytic core - and CF(0) - the membrane proton channel. CF(1) has five subunits: alpha(3), beta(3), gamma(1), delta(1), epsilon(1). CF(0) has four main subunits: a(1), b(1), b'(1) and c(9-12).</text>
</comment>
<proteinExistence type="inferred from homology"/>
<keyword evidence="7 14" id="KW-0067">ATP-binding</keyword>
<keyword evidence="14" id="KW-1003">Cell membrane</keyword>
<dbReference type="InterPro" id="IPR020003">
    <property type="entry name" value="ATPase_a/bsu_AS"/>
</dbReference>
<keyword evidence="12 14" id="KW-0066">ATP synthesis</keyword>
<comment type="subunit">
    <text evidence="14">F-type ATPases have 2 components, CF(1) - the catalytic core - and CF(0) - the membrane proton channel. CF(1) has five subunits: alpha(3), beta(3), gamma(1), delta(1), epsilon(1). CF(0) has three main subunits: a(1), b(2) and c(9-12). The alpha and beta chains form an alternating ring which encloses part of the gamma chain. CF(1) is attached to CF(0) by a central stalk formed by the gamma and epsilon chains, while a peripheral stalk is formed by the delta and b chains.</text>
</comment>
<dbReference type="CDD" id="cd18116">
    <property type="entry name" value="ATP-synt_F1_alpha_N"/>
    <property type="match status" value="1"/>
</dbReference>
<comment type="subcellular location">
    <subcellularLocation>
        <location evidence="14">Cell inner membrane</location>
        <topology evidence="14">Peripheral membrane protein</topology>
    </subcellularLocation>
    <subcellularLocation>
        <location evidence="2">Membrane</location>
    </subcellularLocation>
</comment>
<feature type="domain" description="ATPase F1/V1/A1 complex alpha/beta subunit N-terminal" evidence="17">
    <location>
        <begin position="26"/>
        <end position="92"/>
    </location>
</feature>
<dbReference type="Pfam" id="PF00006">
    <property type="entry name" value="ATP-synt_ab"/>
    <property type="match status" value="1"/>
</dbReference>
<evidence type="ECO:0000256" key="6">
    <source>
        <dbReference type="ARBA" id="ARBA00022781"/>
    </source>
</evidence>
<dbReference type="SUPFAM" id="SSF52540">
    <property type="entry name" value="P-loop containing nucleoside triphosphate hydrolases"/>
    <property type="match status" value="1"/>
</dbReference>
<feature type="domain" description="ATPase F1/V1/A1 complex alpha/beta subunit nucleotide-binding" evidence="15">
    <location>
        <begin position="150"/>
        <end position="373"/>
    </location>
</feature>
<dbReference type="GO" id="GO:0043531">
    <property type="term" value="F:ADP binding"/>
    <property type="evidence" value="ECO:0007669"/>
    <property type="project" value="TreeGrafter"/>
</dbReference>
<comment type="catalytic activity">
    <reaction evidence="14">
        <text>ATP + H2O + 4 H(+)(in) = ADP + phosphate + 5 H(+)(out)</text>
        <dbReference type="Rhea" id="RHEA:57720"/>
        <dbReference type="ChEBI" id="CHEBI:15377"/>
        <dbReference type="ChEBI" id="CHEBI:15378"/>
        <dbReference type="ChEBI" id="CHEBI:30616"/>
        <dbReference type="ChEBI" id="CHEBI:43474"/>
        <dbReference type="ChEBI" id="CHEBI:456216"/>
        <dbReference type="EC" id="7.1.2.2"/>
    </reaction>
</comment>
<dbReference type="PANTHER" id="PTHR48082:SF2">
    <property type="entry name" value="ATP SYNTHASE SUBUNIT ALPHA, MITOCHONDRIAL"/>
    <property type="match status" value="1"/>
</dbReference>
<dbReference type="GO" id="GO:0045259">
    <property type="term" value="C:proton-transporting ATP synthase complex"/>
    <property type="evidence" value="ECO:0007669"/>
    <property type="project" value="UniProtKB-KW"/>
</dbReference>
<dbReference type="FunFam" id="3.40.50.300:FF:004039">
    <property type="entry name" value="ATP synthase subunit alpha, mitochondrial"/>
    <property type="match status" value="1"/>
</dbReference>
<dbReference type="NCBIfam" id="TIGR00962">
    <property type="entry name" value="atpA"/>
    <property type="match status" value="1"/>
</dbReference>
<keyword evidence="19" id="KW-1185">Reference proteome</keyword>
<keyword evidence="14" id="KW-0997">Cell inner membrane</keyword>
<dbReference type="Pfam" id="PF00306">
    <property type="entry name" value="ATP-synt_ab_C"/>
    <property type="match status" value="1"/>
</dbReference>
<dbReference type="Proteomes" id="UP000005258">
    <property type="component" value="Chromosome"/>
</dbReference>
<evidence type="ECO:0000256" key="2">
    <source>
        <dbReference type="ARBA" id="ARBA00004370"/>
    </source>
</evidence>
<dbReference type="InterPro" id="IPR000194">
    <property type="entry name" value="ATPase_F1/V1/A1_a/bsu_nucl-bd"/>
</dbReference>
<dbReference type="eggNOG" id="COG0056">
    <property type="taxonomic scope" value="Bacteria"/>
</dbReference>
<dbReference type="AlphaFoldDB" id="I3TPY7"/>
<dbReference type="PIRSF" id="PIRSF039088">
    <property type="entry name" value="F_ATPase_subunit_alpha"/>
    <property type="match status" value="1"/>
</dbReference>
<dbReference type="GO" id="GO:0005886">
    <property type="term" value="C:plasma membrane"/>
    <property type="evidence" value="ECO:0007669"/>
    <property type="project" value="UniProtKB-SubCell"/>
</dbReference>
<dbReference type="InterPro" id="IPR000793">
    <property type="entry name" value="ATP_synth_asu_C"/>
</dbReference>
<evidence type="ECO:0000256" key="5">
    <source>
        <dbReference type="ARBA" id="ARBA00022741"/>
    </source>
</evidence>
<gene>
    <name evidence="14 18" type="primary">atpA</name>
    <name evidence="18" type="ordered locus">TMO_2987</name>
</gene>
<dbReference type="InterPro" id="IPR005294">
    <property type="entry name" value="ATP_synth_F1_asu"/>
</dbReference>
<dbReference type="Gene3D" id="3.40.50.300">
    <property type="entry name" value="P-loop containing nucleotide triphosphate hydrolases"/>
    <property type="match status" value="1"/>
</dbReference>
<protein>
    <recommendedName>
        <fullName evidence="14">ATP synthase subunit alpha</fullName>
        <ecNumber evidence="14">7.1.2.2</ecNumber>
    </recommendedName>
    <alternativeName>
        <fullName evidence="14">ATP synthase F1 sector subunit alpha</fullName>
    </alternativeName>
    <alternativeName>
        <fullName evidence="14">F-ATPase subunit alpha</fullName>
    </alternativeName>
</protein>
<name>I3TPY7_TISMK</name>
<dbReference type="CDD" id="cd01132">
    <property type="entry name" value="F1-ATPase_alpha_CD"/>
    <property type="match status" value="1"/>
</dbReference>
<dbReference type="STRING" id="1110502.TMO_2987"/>
<dbReference type="GO" id="GO:0046933">
    <property type="term" value="F:proton-transporting ATP synthase activity, rotational mechanism"/>
    <property type="evidence" value="ECO:0007669"/>
    <property type="project" value="UniProtKB-UniRule"/>
</dbReference>
<comment type="similarity">
    <text evidence="3 14">Belongs to the ATPase alpha/beta chains family.</text>
</comment>
<evidence type="ECO:0000256" key="11">
    <source>
        <dbReference type="ARBA" id="ARBA00023196"/>
    </source>
</evidence>
<dbReference type="CDD" id="cd18113">
    <property type="entry name" value="ATP-synt_F1_alpha_C"/>
    <property type="match status" value="1"/>
</dbReference>
<dbReference type="HAMAP" id="MF_01346">
    <property type="entry name" value="ATP_synth_alpha_bact"/>
    <property type="match status" value="1"/>
</dbReference>
<keyword evidence="11 14" id="KW-0139">CF(1)</keyword>
<keyword evidence="5 14" id="KW-0547">Nucleotide-binding</keyword>
<dbReference type="InterPro" id="IPR038376">
    <property type="entry name" value="ATP_synth_asu_C_sf"/>
</dbReference>
<comment type="function">
    <text evidence="1 14">Produces ATP from ADP in the presence of a proton gradient across the membrane. The alpha chain is a regulatory subunit.</text>
</comment>
<keyword evidence="9 14" id="KW-0406">Ion transport</keyword>
<dbReference type="PROSITE" id="PS00152">
    <property type="entry name" value="ATPASE_ALPHA_BETA"/>
    <property type="match status" value="1"/>
</dbReference>
<evidence type="ECO:0000256" key="7">
    <source>
        <dbReference type="ARBA" id="ARBA00022840"/>
    </source>
</evidence>
<evidence type="ECO:0000256" key="8">
    <source>
        <dbReference type="ARBA" id="ARBA00022967"/>
    </source>
</evidence>
<evidence type="ECO:0000313" key="18">
    <source>
        <dbReference type="EMBL" id="AFK54825.1"/>
    </source>
</evidence>
<dbReference type="GO" id="GO:0005524">
    <property type="term" value="F:ATP binding"/>
    <property type="evidence" value="ECO:0007669"/>
    <property type="project" value="UniProtKB-UniRule"/>
</dbReference>
<evidence type="ECO:0000256" key="3">
    <source>
        <dbReference type="ARBA" id="ARBA00008936"/>
    </source>
</evidence>
<reference evidence="18 19" key="1">
    <citation type="journal article" date="2012" name="J. Am. Chem. Soc.">
        <title>Bacterial biosynthesis and maturation of the didemnin anti-cancer agents.</title>
        <authorList>
            <person name="Xu Y."/>
            <person name="Kersten R.D."/>
            <person name="Nam S.J."/>
            <person name="Lu L."/>
            <person name="Al-Suwailem A.M."/>
            <person name="Zheng H."/>
            <person name="Fenical W."/>
            <person name="Dorrestein P.C."/>
            <person name="Moore B.S."/>
            <person name="Qian P.Y."/>
        </authorList>
    </citation>
    <scope>NUCLEOTIDE SEQUENCE [LARGE SCALE GENOMIC DNA]</scope>
    <source>
        <strain evidence="18 19">KA081020-065</strain>
    </source>
</reference>
<dbReference type="NCBIfam" id="NF009884">
    <property type="entry name" value="PRK13343.1"/>
    <property type="match status" value="1"/>
</dbReference>
<organism evidence="18 19">
    <name type="scientific">Tistrella mobilis (strain KA081020-065)</name>
    <dbReference type="NCBI Taxonomy" id="1110502"/>
    <lineage>
        <taxon>Bacteria</taxon>
        <taxon>Pseudomonadati</taxon>
        <taxon>Pseudomonadota</taxon>
        <taxon>Alphaproteobacteria</taxon>
        <taxon>Geminicoccales</taxon>
        <taxon>Geminicoccaceae</taxon>
        <taxon>Tistrella</taxon>
    </lineage>
</organism>
<evidence type="ECO:0000256" key="10">
    <source>
        <dbReference type="ARBA" id="ARBA00023136"/>
    </source>
</evidence>
<dbReference type="SUPFAM" id="SSF47917">
    <property type="entry name" value="C-terminal domain of alpha and beta subunits of F1 ATP synthase"/>
    <property type="match status" value="1"/>
</dbReference>
<dbReference type="FunFam" id="2.40.30.20:FF:000001">
    <property type="entry name" value="ATP synthase subunit alpha"/>
    <property type="match status" value="1"/>
</dbReference>
<dbReference type="InterPro" id="IPR004100">
    <property type="entry name" value="ATPase_F1/V1/A1_a/bsu_N"/>
</dbReference>
<evidence type="ECO:0000313" key="19">
    <source>
        <dbReference type="Proteomes" id="UP000005258"/>
    </source>
</evidence>